<gene>
    <name evidence="7" type="ORF">HM131_08805</name>
</gene>
<dbReference type="CDD" id="cd16332">
    <property type="entry name" value="Prp-like"/>
    <property type="match status" value="1"/>
</dbReference>
<accession>A0A1W5ZUF2</accession>
<evidence type="ECO:0000313" key="7">
    <source>
        <dbReference type="EMBL" id="ARI76934.1"/>
    </source>
</evidence>
<dbReference type="EMBL" id="CP020772">
    <property type="protein sequence ID" value="ARI76934.1"/>
    <property type="molecule type" value="Genomic_DNA"/>
</dbReference>
<protein>
    <recommendedName>
        <fullName evidence="6">Ribosomal processing cysteine protease Prp</fullName>
    </recommendedName>
</protein>
<dbReference type="OrthoDB" id="48998at2"/>
<reference evidence="7 8" key="1">
    <citation type="submission" date="2017-04" db="EMBL/GenBank/DDBJ databases">
        <title>The whole genome sequencing and assembly of Halobacillus mangrovi strain.</title>
        <authorList>
            <person name="Lee S.-J."/>
            <person name="Park M.-K."/>
            <person name="Kim J.-Y."/>
            <person name="Lee Y.-J."/>
            <person name="Yi H."/>
            <person name="Bahn Y.-S."/>
            <person name="Kim J.F."/>
            <person name="Lee D.-W."/>
        </authorList>
    </citation>
    <scope>NUCLEOTIDE SEQUENCE [LARGE SCALE GENOMIC DNA]</scope>
    <source>
        <strain evidence="7 8">KTB 131</strain>
    </source>
</reference>
<dbReference type="GO" id="GO:0006508">
    <property type="term" value="P:proteolysis"/>
    <property type="evidence" value="ECO:0007669"/>
    <property type="project" value="UniProtKB-KW"/>
</dbReference>
<comment type="similarity">
    <text evidence="5">Belongs to the Prp family.</text>
</comment>
<name>A0A1W5ZUF2_9BACI</name>
<dbReference type="GO" id="GO:0042254">
    <property type="term" value="P:ribosome biogenesis"/>
    <property type="evidence" value="ECO:0007669"/>
    <property type="project" value="UniProtKB-KW"/>
</dbReference>
<dbReference type="STRING" id="402384.HM131_08805"/>
<keyword evidence="8" id="KW-1185">Reference proteome</keyword>
<evidence type="ECO:0000256" key="2">
    <source>
        <dbReference type="ARBA" id="ARBA00022670"/>
    </source>
</evidence>
<dbReference type="AlphaFoldDB" id="A0A1W5ZUF2"/>
<dbReference type="InterPro" id="IPR036764">
    <property type="entry name" value="Peptidase_Prp_sf"/>
</dbReference>
<evidence type="ECO:0000256" key="6">
    <source>
        <dbReference type="ARBA" id="ARBA00044538"/>
    </source>
</evidence>
<keyword evidence="4" id="KW-0788">Thiol protease</keyword>
<keyword evidence="2" id="KW-0645">Protease</keyword>
<sequence length="109" mass="11758">MIDVKMIRSNGAVNGFEISGHAESGPYGHDLVCAAVSAVSIGTVNAIERLCHTEPHVEQGGEGGYLKAILPSGLTEDVAEKARILLEGMLVSLETIEHDYQQYIKITHR</sequence>
<dbReference type="SUPFAM" id="SSF118010">
    <property type="entry name" value="TM1457-like"/>
    <property type="match status" value="1"/>
</dbReference>
<evidence type="ECO:0000256" key="3">
    <source>
        <dbReference type="ARBA" id="ARBA00022801"/>
    </source>
</evidence>
<dbReference type="KEGG" id="hmn:HM131_08805"/>
<organism evidence="7 8">
    <name type="scientific">Halobacillus mangrovi</name>
    <dbReference type="NCBI Taxonomy" id="402384"/>
    <lineage>
        <taxon>Bacteria</taxon>
        <taxon>Bacillati</taxon>
        <taxon>Bacillota</taxon>
        <taxon>Bacilli</taxon>
        <taxon>Bacillales</taxon>
        <taxon>Bacillaceae</taxon>
        <taxon>Halobacillus</taxon>
    </lineage>
</organism>
<evidence type="ECO:0000256" key="5">
    <source>
        <dbReference type="ARBA" id="ARBA00044503"/>
    </source>
</evidence>
<dbReference type="RefSeq" id="WP_085029409.1">
    <property type="nucleotide sequence ID" value="NZ_CP020772.1"/>
</dbReference>
<dbReference type="InterPro" id="IPR007422">
    <property type="entry name" value="Peptidase_Prp"/>
</dbReference>
<proteinExistence type="inferred from homology"/>
<dbReference type="Gene3D" id="3.30.70.1490">
    <property type="entry name" value="Cysteine protease Prp"/>
    <property type="match status" value="1"/>
</dbReference>
<evidence type="ECO:0000313" key="8">
    <source>
        <dbReference type="Proteomes" id="UP000192527"/>
    </source>
</evidence>
<keyword evidence="3" id="KW-0378">Hydrolase</keyword>
<dbReference type="GO" id="GO:0008234">
    <property type="term" value="F:cysteine-type peptidase activity"/>
    <property type="evidence" value="ECO:0007669"/>
    <property type="project" value="UniProtKB-KW"/>
</dbReference>
<dbReference type="Proteomes" id="UP000192527">
    <property type="component" value="Chromosome"/>
</dbReference>
<dbReference type="PANTHER" id="PTHR39178:SF1">
    <property type="entry name" value="RIBOSOMAL-PROCESSING CYSTEINE PROTEASE PRP"/>
    <property type="match status" value="1"/>
</dbReference>
<dbReference type="NCBIfam" id="NF011126">
    <property type="entry name" value="PRK14553.1-6"/>
    <property type="match status" value="1"/>
</dbReference>
<dbReference type="Pfam" id="PF04327">
    <property type="entry name" value="Peptidase_Prp"/>
    <property type="match status" value="1"/>
</dbReference>
<dbReference type="PANTHER" id="PTHR39178">
    <property type="entry name" value="HYPOTHETICAL RIBOSOME-ASSOCIATED PROTEIN"/>
    <property type="match status" value="1"/>
</dbReference>
<evidence type="ECO:0000256" key="1">
    <source>
        <dbReference type="ARBA" id="ARBA00022517"/>
    </source>
</evidence>
<keyword evidence="1" id="KW-0690">Ribosome biogenesis</keyword>
<evidence type="ECO:0000256" key="4">
    <source>
        <dbReference type="ARBA" id="ARBA00022807"/>
    </source>
</evidence>